<feature type="compositionally biased region" description="Basic and acidic residues" evidence="1">
    <location>
        <begin position="57"/>
        <end position="69"/>
    </location>
</feature>
<keyword evidence="3" id="KW-1185">Reference proteome</keyword>
<dbReference type="Proteomes" id="UP000187151">
    <property type="component" value="Unassembled WGS sequence"/>
</dbReference>
<evidence type="ECO:0000313" key="3">
    <source>
        <dbReference type="Proteomes" id="UP000187151"/>
    </source>
</evidence>
<evidence type="ECO:0000256" key="1">
    <source>
        <dbReference type="SAM" id="MobiDB-lite"/>
    </source>
</evidence>
<reference evidence="2 3" key="1">
    <citation type="submission" date="2016-01" db="EMBL/GenBank/DDBJ databases">
        <title>Streptomyces amritsarensis strain MTCC 11845 genome sequencing and assembly.</title>
        <authorList>
            <person name="Sharma D."/>
            <person name="Nair G.R."/>
            <person name="Kaur G."/>
            <person name="Manhas R.K."/>
            <person name="Mayilraj S."/>
        </authorList>
    </citation>
    <scope>NUCLEOTIDE SEQUENCE [LARGE SCALE GENOMIC DNA]</scope>
    <source>
        <strain evidence="2 3">MTCC 11845</strain>
    </source>
</reference>
<comment type="caution">
    <text evidence="2">The sequence shown here is derived from an EMBL/GenBank/DDBJ whole genome shotgun (WGS) entry which is preliminary data.</text>
</comment>
<proteinExistence type="predicted"/>
<feature type="region of interest" description="Disordered" evidence="1">
    <location>
        <begin position="1"/>
        <end position="41"/>
    </location>
</feature>
<gene>
    <name evidence="2" type="ORF">AVW11_03075</name>
</gene>
<name>A0ABX3G9N7_9ACTN</name>
<accession>A0ABX3G9N7</accession>
<feature type="region of interest" description="Disordered" evidence="1">
    <location>
        <begin position="57"/>
        <end position="87"/>
    </location>
</feature>
<feature type="compositionally biased region" description="Basic residues" evidence="1">
    <location>
        <begin position="1"/>
        <end position="10"/>
    </location>
</feature>
<organism evidence="2 3">
    <name type="scientific">Streptomyces amritsarensis</name>
    <dbReference type="NCBI Taxonomy" id="681158"/>
    <lineage>
        <taxon>Bacteria</taxon>
        <taxon>Bacillati</taxon>
        <taxon>Actinomycetota</taxon>
        <taxon>Actinomycetes</taxon>
        <taxon>Kitasatosporales</taxon>
        <taxon>Streptomycetaceae</taxon>
        <taxon>Streptomyces</taxon>
    </lineage>
</organism>
<evidence type="ECO:0000313" key="2">
    <source>
        <dbReference type="EMBL" id="OLZ73064.1"/>
    </source>
</evidence>
<protein>
    <submittedName>
        <fullName evidence="2">Uncharacterized protein</fullName>
    </submittedName>
</protein>
<dbReference type="EMBL" id="MQUR01000004">
    <property type="protein sequence ID" value="OLZ73064.1"/>
    <property type="molecule type" value="Genomic_DNA"/>
</dbReference>
<sequence>MLVPHHRHRYQGTAPQITSRAPDRSPAPTDGTCGSKASVPGMTDIVGFAVPWTVHRVPNDEGRRGDQQRPARRVWLTGAPVEEGAAG</sequence>